<feature type="transmembrane region" description="Helical" evidence="1">
    <location>
        <begin position="85"/>
        <end position="105"/>
    </location>
</feature>
<accession>A0AAQ3VT27</accession>
<feature type="transmembrane region" description="Helical" evidence="1">
    <location>
        <begin position="52"/>
        <end position="73"/>
    </location>
</feature>
<keyword evidence="1" id="KW-0472">Membrane</keyword>
<feature type="transmembrane region" description="Helical" evidence="1">
    <location>
        <begin position="191"/>
        <end position="209"/>
    </location>
</feature>
<evidence type="ECO:0008006" key="4">
    <source>
        <dbReference type="Google" id="ProtNLM"/>
    </source>
</evidence>
<dbReference type="InterPro" id="IPR009339">
    <property type="entry name" value="DUF998"/>
</dbReference>
<dbReference type="Pfam" id="PF06197">
    <property type="entry name" value="DUF998"/>
    <property type="match status" value="1"/>
</dbReference>
<feature type="transmembrane region" description="Helical" evidence="1">
    <location>
        <begin position="150"/>
        <end position="171"/>
    </location>
</feature>
<evidence type="ECO:0000256" key="1">
    <source>
        <dbReference type="SAM" id="Phobius"/>
    </source>
</evidence>
<keyword evidence="3" id="KW-1185">Reference proteome</keyword>
<dbReference type="RefSeq" id="WP_339101906.1">
    <property type="nucleotide sequence ID" value="NZ_CP147247.1"/>
</dbReference>
<name>A0AAQ3VT27_9ENTE</name>
<gene>
    <name evidence="2" type="ORF">A5888_000603</name>
</gene>
<dbReference type="EMBL" id="CP147247">
    <property type="protein sequence ID" value="WYJ88884.1"/>
    <property type="molecule type" value="Genomic_DNA"/>
</dbReference>
<sequence length="215" mass="24573">MTFLKKYGFYFMVLAILSELILPFILGSFYLNYDSFTMLISSFGEDGSPVKLAFKIWVSINGVLFLLAIPSFYQRFKQTSRPLAKWLSIMIAAFGIGDCIITGLFDQSTNHSEIDIEGMIHNYASGIGFVALLIGTALLFRLYSLENKHFMVTIIPIIFIISLLFMLLFALPKIPILNQVHVPYRGLWQRGNLLFLYLPFLFVALEGLFTRIENR</sequence>
<feature type="transmembrane region" description="Helical" evidence="1">
    <location>
        <begin position="125"/>
        <end position="143"/>
    </location>
</feature>
<keyword evidence="1" id="KW-0812">Transmembrane</keyword>
<evidence type="ECO:0000313" key="3">
    <source>
        <dbReference type="Proteomes" id="UP000195141"/>
    </source>
</evidence>
<protein>
    <recommendedName>
        <fullName evidence="4">DUF998 domain-containing protein</fullName>
    </recommendedName>
</protein>
<dbReference type="AlphaFoldDB" id="A0AAQ3VT27"/>
<organism evidence="2 3">
    <name type="scientific">Candidatus Enterococcus clewellii</name>
    <dbReference type="NCBI Taxonomy" id="1834193"/>
    <lineage>
        <taxon>Bacteria</taxon>
        <taxon>Bacillati</taxon>
        <taxon>Bacillota</taxon>
        <taxon>Bacilli</taxon>
        <taxon>Lactobacillales</taxon>
        <taxon>Enterococcaceae</taxon>
        <taxon>Enterococcus</taxon>
    </lineage>
</organism>
<reference evidence="2" key="2">
    <citation type="submission" date="2024-03" db="EMBL/GenBank/DDBJ databases">
        <title>The Genome Sequence of Enterococcus sp. DIV0242b.</title>
        <authorList>
            <consortium name="The Broad Institute Genomics Platform"/>
            <consortium name="The Broad Institute Microbial Omics Core"/>
            <consortium name="The Broad Institute Genomic Center for Infectious Diseases"/>
            <person name="Earl A."/>
            <person name="Manson A."/>
            <person name="Gilmore M."/>
            <person name="Schwartman J."/>
            <person name="Shea T."/>
            <person name="Abouelleil A."/>
            <person name="Cao P."/>
            <person name="Chapman S."/>
            <person name="Cusick C."/>
            <person name="Young S."/>
            <person name="Neafsey D."/>
            <person name="Nusbaum C."/>
            <person name="Birren B."/>
        </authorList>
    </citation>
    <scope>NUCLEOTIDE SEQUENCE</scope>
    <source>
        <strain evidence="2">9E7_DIV0242</strain>
    </source>
</reference>
<feature type="transmembrane region" description="Helical" evidence="1">
    <location>
        <begin position="7"/>
        <end position="32"/>
    </location>
</feature>
<keyword evidence="1" id="KW-1133">Transmembrane helix</keyword>
<evidence type="ECO:0000313" key="2">
    <source>
        <dbReference type="EMBL" id="WYJ88884.1"/>
    </source>
</evidence>
<dbReference type="Proteomes" id="UP000195141">
    <property type="component" value="Chromosome"/>
</dbReference>
<reference evidence="2" key="1">
    <citation type="submission" date="2017-05" db="EMBL/GenBank/DDBJ databases">
        <authorList>
            <consortium name="The Broad Institute Genomics Platform"/>
            <consortium name="The Broad Institute Genomic Center for Infectious Diseases"/>
            <person name="Earl A."/>
            <person name="Manson A."/>
            <person name="Schwartman J."/>
            <person name="Gilmore M."/>
            <person name="Abouelleil A."/>
            <person name="Cao P."/>
            <person name="Chapman S."/>
            <person name="Cusick C."/>
            <person name="Shea T."/>
            <person name="Young S."/>
            <person name="Neafsey D."/>
            <person name="Nusbaum C."/>
            <person name="Birren B."/>
        </authorList>
    </citation>
    <scope>NUCLEOTIDE SEQUENCE</scope>
    <source>
        <strain evidence="2">9E7_DIV0242</strain>
    </source>
</reference>
<proteinExistence type="predicted"/>